<proteinExistence type="predicted"/>
<accession>A0AA46YJU5</accession>
<dbReference type="AlphaFoldDB" id="A0AA46YJU5"/>
<dbReference type="EMBL" id="CP094970">
    <property type="protein sequence ID" value="UYM03866.1"/>
    <property type="molecule type" value="Genomic_DNA"/>
</dbReference>
<dbReference type="RefSeq" id="WP_271632508.1">
    <property type="nucleotide sequence ID" value="NZ_CP094970.1"/>
</dbReference>
<gene>
    <name evidence="3" type="ORF">L0C25_15100</name>
</gene>
<dbReference type="KEGG" id="sgrg:L0C25_15100"/>
<evidence type="ECO:0000313" key="4">
    <source>
        <dbReference type="Proteomes" id="UP001164390"/>
    </source>
</evidence>
<feature type="compositionally biased region" description="Basic and acidic residues" evidence="1">
    <location>
        <begin position="76"/>
        <end position="93"/>
    </location>
</feature>
<sequence>MSYNVPPPSSRPVWPIVLACLVLVVGIAVAAVFVGINLGEDDDTASGSVSVSASGDGESDEPAAGPPSTVETVTETPKDEQPEKSAEPRETQRPPKAVDVPSEVDCGGDTAVLGTRTPTFAAAICRTGPGTYVYRGKSDGVADGIVLQAQRNAAGDWFATNKGYAYIIDADTGRLTIRNGASEVVDSENAIQFSTR</sequence>
<evidence type="ECO:0000256" key="2">
    <source>
        <dbReference type="SAM" id="Phobius"/>
    </source>
</evidence>
<keyword evidence="2" id="KW-0812">Transmembrane</keyword>
<organism evidence="3 4">
    <name type="scientific">Solicola gregarius</name>
    <dbReference type="NCBI Taxonomy" id="2908642"/>
    <lineage>
        <taxon>Bacteria</taxon>
        <taxon>Bacillati</taxon>
        <taxon>Actinomycetota</taxon>
        <taxon>Actinomycetes</taxon>
        <taxon>Propionibacteriales</taxon>
        <taxon>Nocardioidaceae</taxon>
        <taxon>Solicola</taxon>
    </lineage>
</organism>
<keyword evidence="4" id="KW-1185">Reference proteome</keyword>
<name>A0AA46YJU5_9ACTN</name>
<feature type="compositionally biased region" description="Low complexity" evidence="1">
    <location>
        <begin position="45"/>
        <end position="56"/>
    </location>
</feature>
<evidence type="ECO:0000256" key="1">
    <source>
        <dbReference type="SAM" id="MobiDB-lite"/>
    </source>
</evidence>
<feature type="region of interest" description="Disordered" evidence="1">
    <location>
        <begin position="43"/>
        <end position="104"/>
    </location>
</feature>
<evidence type="ECO:0000313" key="3">
    <source>
        <dbReference type="EMBL" id="UYM03866.1"/>
    </source>
</evidence>
<feature type="transmembrane region" description="Helical" evidence="2">
    <location>
        <begin position="12"/>
        <end position="36"/>
    </location>
</feature>
<reference evidence="3" key="1">
    <citation type="submission" date="2022-01" db="EMBL/GenBank/DDBJ databases">
        <title>Nocardioidaceae gen. sp. A5X3R13.</title>
        <authorList>
            <person name="Lopez Marin M.A."/>
            <person name="Uhlik O."/>
        </authorList>
    </citation>
    <scope>NUCLEOTIDE SEQUENCE</scope>
    <source>
        <strain evidence="3">A5X3R13</strain>
    </source>
</reference>
<keyword evidence="2" id="KW-1133">Transmembrane helix</keyword>
<dbReference type="Proteomes" id="UP001164390">
    <property type="component" value="Chromosome"/>
</dbReference>
<protein>
    <submittedName>
        <fullName evidence="3">Uncharacterized protein</fullName>
    </submittedName>
</protein>
<keyword evidence="2" id="KW-0472">Membrane</keyword>